<dbReference type="AlphaFoldDB" id="K2M488"/>
<feature type="non-terminal residue" evidence="1">
    <location>
        <position position="42"/>
    </location>
</feature>
<organism evidence="1 2">
    <name type="scientific">Nitratireductor pacificus pht-3B</name>
    <dbReference type="NCBI Taxonomy" id="391937"/>
    <lineage>
        <taxon>Bacteria</taxon>
        <taxon>Pseudomonadati</taxon>
        <taxon>Pseudomonadota</taxon>
        <taxon>Alphaproteobacteria</taxon>
        <taxon>Hyphomicrobiales</taxon>
        <taxon>Phyllobacteriaceae</taxon>
        <taxon>Nitratireductor</taxon>
    </lineage>
</organism>
<reference evidence="1 2" key="1">
    <citation type="journal article" date="2012" name="J. Bacteriol.">
        <title>Genome Sequence of Nitratireductor pacificus Type Strain pht-3B.</title>
        <authorList>
            <person name="Lai Q."/>
            <person name="Li G."/>
            <person name="Shao Z."/>
        </authorList>
    </citation>
    <scope>NUCLEOTIDE SEQUENCE [LARGE SCALE GENOMIC DNA]</scope>
    <source>
        <strain evidence="2">pht-3B</strain>
    </source>
</reference>
<dbReference type="EMBL" id="AMRM01000042">
    <property type="protein sequence ID" value="EKF16841.1"/>
    <property type="molecule type" value="Genomic_DNA"/>
</dbReference>
<sequence>MLTCSPQFMNGVFDAGLAQGWPHDSMHREYFVLPETPDWVNH</sequence>
<accession>K2M488</accession>
<name>K2M488_9HYPH</name>
<proteinExistence type="predicted"/>
<keyword evidence="2" id="KW-1185">Reference proteome</keyword>
<evidence type="ECO:0000313" key="1">
    <source>
        <dbReference type="EMBL" id="EKF16841.1"/>
    </source>
</evidence>
<protein>
    <submittedName>
        <fullName evidence="1">Oxidoreductase, NAD-binding/iron-sulfur cluster-binding protein</fullName>
    </submittedName>
</protein>
<gene>
    <name evidence="1" type="ORF">NA2_21028</name>
</gene>
<comment type="caution">
    <text evidence="1">The sequence shown here is derived from an EMBL/GenBank/DDBJ whole genome shotgun (WGS) entry which is preliminary data.</text>
</comment>
<dbReference type="Proteomes" id="UP000006786">
    <property type="component" value="Unassembled WGS sequence"/>
</dbReference>
<evidence type="ECO:0000313" key="2">
    <source>
        <dbReference type="Proteomes" id="UP000006786"/>
    </source>
</evidence>